<organism evidence="4">
    <name type="scientific">Blastobotrys adeninivorans</name>
    <name type="common">Yeast</name>
    <name type="synonym">Arxula adeninivorans</name>
    <dbReference type="NCBI Taxonomy" id="409370"/>
    <lineage>
        <taxon>Eukaryota</taxon>
        <taxon>Fungi</taxon>
        <taxon>Dikarya</taxon>
        <taxon>Ascomycota</taxon>
        <taxon>Saccharomycotina</taxon>
        <taxon>Dipodascomycetes</taxon>
        <taxon>Dipodascales</taxon>
        <taxon>Trichomonascaceae</taxon>
        <taxon>Blastobotrys</taxon>
    </lineage>
</organism>
<dbReference type="PhylomeDB" id="A0A060TE15"/>
<comment type="similarity">
    <text evidence="1">Belongs to the short-chain dehydrogenases/reductases (SDR) family.</text>
</comment>
<dbReference type="InterPro" id="IPR036291">
    <property type="entry name" value="NAD(P)-bd_dom_sf"/>
</dbReference>
<dbReference type="EMBL" id="HG937694">
    <property type="protein sequence ID" value="CDP37122.1"/>
    <property type="molecule type" value="Genomic_DNA"/>
</dbReference>
<name>A0A060TE15_BLAAD</name>
<accession>A0A060TE15</accession>
<gene>
    <name evidence="4" type="ORF">GNLVRS02_ARAD1D04246g</name>
</gene>
<evidence type="ECO:0000256" key="3">
    <source>
        <dbReference type="ARBA" id="ARBA00023002"/>
    </source>
</evidence>
<reference evidence="4" key="1">
    <citation type="submission" date="2014-02" db="EMBL/GenBank/DDBJ databases">
        <authorList>
            <person name="Genoscope - CEA"/>
        </authorList>
    </citation>
    <scope>NUCLEOTIDE SEQUENCE</scope>
    <source>
        <strain evidence="4">LS3</strain>
    </source>
</reference>
<proteinExistence type="inferred from homology"/>
<evidence type="ECO:0000256" key="1">
    <source>
        <dbReference type="ARBA" id="ARBA00006484"/>
    </source>
</evidence>
<dbReference type="PANTHER" id="PTHR24320">
    <property type="entry name" value="RETINOL DEHYDROGENASE"/>
    <property type="match status" value="1"/>
</dbReference>
<reference evidence="4" key="2">
    <citation type="submission" date="2014-06" db="EMBL/GenBank/DDBJ databases">
        <title>The complete genome of Blastobotrys (Arxula) adeninivorans LS3 - a yeast of biotechnological interest.</title>
        <authorList>
            <person name="Kunze G."/>
            <person name="Gaillardin C."/>
            <person name="Czernicka M."/>
            <person name="Durrens P."/>
            <person name="Martin T."/>
            <person name="Boer E."/>
            <person name="Gabaldon T."/>
            <person name="Cruz J."/>
            <person name="Talla E."/>
            <person name="Marck C."/>
            <person name="Goffeau A."/>
            <person name="Barbe V."/>
            <person name="Baret P."/>
            <person name="Baronian K."/>
            <person name="Beier S."/>
            <person name="Bleykasten C."/>
            <person name="Bode R."/>
            <person name="Casaregola S."/>
            <person name="Despons L."/>
            <person name="Fairhead C."/>
            <person name="Giersberg M."/>
            <person name="Gierski P."/>
            <person name="Hahnel U."/>
            <person name="Hartmann A."/>
            <person name="Jankowska D."/>
            <person name="Jubin C."/>
            <person name="Jung P."/>
            <person name="Lafontaine I."/>
            <person name="Leh-Louis V."/>
            <person name="Lemaire M."/>
            <person name="Marcet-Houben M."/>
            <person name="Mascher M."/>
            <person name="Morel G."/>
            <person name="Richard G.-F."/>
            <person name="Riechen J."/>
            <person name="Sacerdot C."/>
            <person name="Sarkar A."/>
            <person name="Savel G."/>
            <person name="Schacherer J."/>
            <person name="Sherman D."/>
            <person name="Straub M.-L."/>
            <person name="Stein N."/>
            <person name="Thierry A."/>
            <person name="Trautwein-Schult A."/>
            <person name="Westhof E."/>
            <person name="Worch S."/>
            <person name="Dujon B."/>
            <person name="Souciet J.-L."/>
            <person name="Wincker P."/>
            <person name="Scholz U."/>
            <person name="Neuveglise N."/>
        </authorList>
    </citation>
    <scope>NUCLEOTIDE SEQUENCE</scope>
    <source>
        <strain evidence="4">LS3</strain>
    </source>
</reference>
<dbReference type="PANTHER" id="PTHR24320:SF236">
    <property type="entry name" value="SHORT-CHAIN DEHYDROGENASE-RELATED"/>
    <property type="match status" value="1"/>
</dbReference>
<dbReference type="InterPro" id="IPR002347">
    <property type="entry name" value="SDR_fam"/>
</dbReference>
<dbReference type="AlphaFoldDB" id="A0A060TE15"/>
<keyword evidence="2" id="KW-0521">NADP</keyword>
<dbReference type="Gene3D" id="3.40.50.720">
    <property type="entry name" value="NAD(P)-binding Rossmann-like Domain"/>
    <property type="match status" value="1"/>
</dbReference>
<keyword evidence="3" id="KW-0560">Oxidoreductase</keyword>
<sequence length="317" mass="35137">MNTIKNIAHELSPFKPVYSDGYPDQSGRTWIVTGVSVGGIGFETARLLLTAGAKLWIVGRNVDKLDQSVRELKKDAPNADVSSILIDFNDLTTVKPGLQQFLSEVSELHGVVHNAGIMFPPVEERTKQDFDKQLGVNVVAPFLIQRYLDNLLIATAKKSPPNTVRVVWLSSAGHLAAPKNGIDWSDINLDKSGTRKKYFYSKALNVMEAILWSQKHENSGVLSVSVHPGMIHSDLARHMSSVERYFASYVAQPVVYGAYTEIYAAVSPDLTVEKHSDAYIVPYGRVGIARTDLVEAAEGKEGDKFWQWLTEVTDPYM</sequence>
<dbReference type="GO" id="GO:0016491">
    <property type="term" value="F:oxidoreductase activity"/>
    <property type="evidence" value="ECO:0007669"/>
    <property type="project" value="UniProtKB-KW"/>
</dbReference>
<protein>
    <submittedName>
        <fullName evidence="4">ARAD1D04246p</fullName>
    </submittedName>
</protein>
<evidence type="ECO:0000313" key="4">
    <source>
        <dbReference type="EMBL" id="CDP37122.1"/>
    </source>
</evidence>
<evidence type="ECO:0000256" key="2">
    <source>
        <dbReference type="ARBA" id="ARBA00022857"/>
    </source>
</evidence>
<dbReference type="Pfam" id="PF00106">
    <property type="entry name" value="adh_short"/>
    <property type="match status" value="1"/>
</dbReference>
<dbReference type="SUPFAM" id="SSF51735">
    <property type="entry name" value="NAD(P)-binding Rossmann-fold domains"/>
    <property type="match status" value="1"/>
</dbReference>